<accession>A0A449A3L3</accession>
<dbReference type="PROSITE" id="PS50932">
    <property type="entry name" value="HTH_LACI_2"/>
    <property type="match status" value="1"/>
</dbReference>
<dbReference type="EMBL" id="LR214950">
    <property type="protein sequence ID" value="VEU58812.1"/>
    <property type="molecule type" value="Genomic_DNA"/>
</dbReference>
<dbReference type="Proteomes" id="UP000290568">
    <property type="component" value="Chromosome"/>
</dbReference>
<dbReference type="SUPFAM" id="SSF53822">
    <property type="entry name" value="Periplasmic binding protein-like I"/>
    <property type="match status" value="1"/>
</dbReference>
<dbReference type="Pfam" id="PF00356">
    <property type="entry name" value="LacI"/>
    <property type="match status" value="1"/>
</dbReference>
<protein>
    <submittedName>
        <fullName evidence="5">LacI family transcriptional regulator</fullName>
    </submittedName>
</protein>
<evidence type="ECO:0000313" key="6">
    <source>
        <dbReference type="Proteomes" id="UP000290568"/>
    </source>
</evidence>
<feature type="domain" description="HTH lacI-type" evidence="4">
    <location>
        <begin position="5"/>
        <end position="58"/>
    </location>
</feature>
<organism evidence="5 6">
    <name type="scientific">Mycoplasmopsis gallinacea</name>
    <dbReference type="NCBI Taxonomy" id="29556"/>
    <lineage>
        <taxon>Bacteria</taxon>
        <taxon>Bacillati</taxon>
        <taxon>Mycoplasmatota</taxon>
        <taxon>Mycoplasmoidales</taxon>
        <taxon>Metamycoplasmataceae</taxon>
        <taxon>Mycoplasmopsis</taxon>
    </lineage>
</organism>
<dbReference type="OrthoDB" id="9775433at2"/>
<evidence type="ECO:0000256" key="1">
    <source>
        <dbReference type="ARBA" id="ARBA00023015"/>
    </source>
</evidence>
<gene>
    <name evidence="5" type="primary">lacI</name>
    <name evidence="5" type="ORF">NCTC10183_00597</name>
</gene>
<dbReference type="CDD" id="cd01392">
    <property type="entry name" value="HTH_LacI"/>
    <property type="match status" value="1"/>
</dbReference>
<dbReference type="InterPro" id="IPR000843">
    <property type="entry name" value="HTH_LacI"/>
</dbReference>
<evidence type="ECO:0000256" key="2">
    <source>
        <dbReference type="ARBA" id="ARBA00023125"/>
    </source>
</evidence>
<evidence type="ECO:0000259" key="4">
    <source>
        <dbReference type="PROSITE" id="PS50932"/>
    </source>
</evidence>
<name>A0A449A3L3_9BACT</name>
<keyword evidence="3" id="KW-0804">Transcription</keyword>
<keyword evidence="6" id="KW-1185">Reference proteome</keyword>
<proteinExistence type="predicted"/>
<dbReference type="InterPro" id="IPR010982">
    <property type="entry name" value="Lambda_DNA-bd_dom_sf"/>
</dbReference>
<sequence length="314" mass="36181">MKKQISYKDISEMAGVSISTISRCYNNGYVSKKTKEKIESVVKQHRYYPNHGARMIRGKDHSVFVIMPEWEQNVSLAITSGIVQACKKNGRRVNTTYTGISTEEYIETIRYILSWRPTSIVLFVANYDIKLFDFLKDIDDVSIVVFGHEVPGLNWIKVDEKKGFEEVTLKFIREVQDKSKILFLADKKINSQQMQERYEGFVQSCEASNVEYIRKEVNTKDGNDLNSIIRFIRAEGISNVVCSSHEIYIVLANLAGNSLRLTDIGYKSIYDYIKHYKAKVFIDYPLIGVEIEKMILLNNVDGITQEKKIKARII</sequence>
<evidence type="ECO:0000256" key="3">
    <source>
        <dbReference type="ARBA" id="ARBA00023163"/>
    </source>
</evidence>
<dbReference type="SUPFAM" id="SSF47413">
    <property type="entry name" value="lambda repressor-like DNA-binding domains"/>
    <property type="match status" value="1"/>
</dbReference>
<keyword evidence="2" id="KW-0238">DNA-binding</keyword>
<reference evidence="5 6" key="1">
    <citation type="submission" date="2019-01" db="EMBL/GenBank/DDBJ databases">
        <authorList>
            <consortium name="Pathogen Informatics"/>
        </authorList>
    </citation>
    <scope>NUCLEOTIDE SEQUENCE [LARGE SCALE GENOMIC DNA]</scope>
    <source>
        <strain evidence="5 6">NCTC10183</strain>
    </source>
</reference>
<dbReference type="RefSeq" id="WP_129620437.1">
    <property type="nucleotide sequence ID" value="NZ_LR214950.1"/>
</dbReference>
<dbReference type="InterPro" id="IPR028082">
    <property type="entry name" value="Peripla_BP_I"/>
</dbReference>
<dbReference type="GO" id="GO:0000976">
    <property type="term" value="F:transcription cis-regulatory region binding"/>
    <property type="evidence" value="ECO:0007669"/>
    <property type="project" value="TreeGrafter"/>
</dbReference>
<dbReference type="AlphaFoldDB" id="A0A449A3L3"/>
<evidence type="ECO:0000313" key="5">
    <source>
        <dbReference type="EMBL" id="VEU58812.1"/>
    </source>
</evidence>
<dbReference type="Gene3D" id="1.10.260.40">
    <property type="entry name" value="lambda repressor-like DNA-binding domains"/>
    <property type="match status" value="1"/>
</dbReference>
<dbReference type="GO" id="GO:0003700">
    <property type="term" value="F:DNA-binding transcription factor activity"/>
    <property type="evidence" value="ECO:0007669"/>
    <property type="project" value="TreeGrafter"/>
</dbReference>
<keyword evidence="1" id="KW-0805">Transcription regulation</keyword>
<dbReference type="SMART" id="SM00354">
    <property type="entry name" value="HTH_LACI"/>
    <property type="match status" value="1"/>
</dbReference>
<dbReference type="Gene3D" id="3.40.50.2300">
    <property type="match status" value="2"/>
</dbReference>
<dbReference type="PANTHER" id="PTHR30146">
    <property type="entry name" value="LACI-RELATED TRANSCRIPTIONAL REPRESSOR"/>
    <property type="match status" value="1"/>
</dbReference>
<dbReference type="PANTHER" id="PTHR30146:SF109">
    <property type="entry name" value="HTH-TYPE TRANSCRIPTIONAL REGULATOR GALS"/>
    <property type="match status" value="1"/>
</dbReference>